<dbReference type="InterPro" id="IPR044578">
    <property type="entry name" value="BIR6-like"/>
</dbReference>
<name>A0ABD1G436_SALDI</name>
<sequence>MRNQCLRLLLLRCHAPSAPHISQVHHFRSSTSSLLRAPAPAPQAIPIPFSLSRHFTSSTDPAVEPPKPRADQAALIEIFSKPEMSSDEIKSDLDAKNVIVSHDLILEVLKTPNIDPDVAKRIFNWVSGSQREILSCNSYNMMIGILGGNGFVKETLELIDIMKEKGYGMKRGAFDRISERFMKDGASVEVEKLKVLYATCYSSRKNKDVAGGDSGVSDCVRVGEMIRKRVWGDDVEKQLTELNVEFSSDLVNGVLGILGADPNKALIFFRWIEDSGVFKHDRHSYNALATVLGREDHSQKFWRFVDEMRSEGHEMARETYVSVSRQFLKKKMIGDAVKLYEFAANGVNKPTVEDCTLLLKKIVASEELDMDAFLKVVEVFKANGNAFTDNILEALVKSLISVGRMNECNRILAELMEAGYVPSGDVQRKIAFKLSKYGDTGKALEFVDKMMASLDYSPWISLVKGFCEEQNLDGASISVEKMVKKLGASSCGGRPIDLLVGAYCQQNRPLGAYRFVKKMVNEKGVRPRHTMYKTLTRRLLARKHFEEALDVMCMMKNHGYPADLDSFIPYLAKKGTTENAVTFTQGMTSKRSPAIPFFLRLFEAYLSAGRQSQAHDFLATCPGYVKDHADVLDLFSSKTPGAAKKKAADVAV</sequence>
<evidence type="ECO:0000256" key="1">
    <source>
        <dbReference type="ARBA" id="ARBA00022737"/>
    </source>
</evidence>
<dbReference type="InterPro" id="IPR002885">
    <property type="entry name" value="PPR_rpt"/>
</dbReference>
<keyword evidence="4" id="KW-1185">Reference proteome</keyword>
<keyword evidence="1" id="KW-0677">Repeat</keyword>
<evidence type="ECO:0000313" key="3">
    <source>
        <dbReference type="EMBL" id="KAL1538866.1"/>
    </source>
</evidence>
<feature type="repeat" description="PPR" evidence="2">
    <location>
        <begin position="135"/>
        <end position="169"/>
    </location>
</feature>
<protein>
    <submittedName>
        <fullName evidence="3">Pentatricopeptide repeat-containing protein, mitochondrial-like protein</fullName>
    </submittedName>
</protein>
<accession>A0ABD1G436</accession>
<dbReference type="AlphaFoldDB" id="A0ABD1G436"/>
<dbReference type="EMBL" id="JBEAFC010000010">
    <property type="protein sequence ID" value="KAL1538866.1"/>
    <property type="molecule type" value="Genomic_DNA"/>
</dbReference>
<reference evidence="3 4" key="1">
    <citation type="submission" date="2024-06" db="EMBL/GenBank/DDBJ databases">
        <title>A chromosome level genome sequence of Diviner's sage (Salvia divinorum).</title>
        <authorList>
            <person name="Ford S.A."/>
            <person name="Ro D.-K."/>
            <person name="Ness R.W."/>
            <person name="Phillips M.A."/>
        </authorList>
    </citation>
    <scope>NUCLEOTIDE SEQUENCE [LARGE SCALE GENOMIC DNA]</scope>
    <source>
        <strain evidence="3">SAF-2024a</strain>
        <tissue evidence="3">Leaf</tissue>
    </source>
</reference>
<gene>
    <name evidence="3" type="ORF">AAHA92_27558</name>
</gene>
<dbReference type="PROSITE" id="PS51375">
    <property type="entry name" value="PPR"/>
    <property type="match status" value="2"/>
</dbReference>
<dbReference type="Pfam" id="PF01535">
    <property type="entry name" value="PPR"/>
    <property type="match status" value="1"/>
</dbReference>
<dbReference type="Proteomes" id="UP001567538">
    <property type="component" value="Unassembled WGS sequence"/>
</dbReference>
<dbReference type="Gene3D" id="1.25.40.10">
    <property type="entry name" value="Tetratricopeptide repeat domain"/>
    <property type="match status" value="2"/>
</dbReference>
<dbReference type="InterPro" id="IPR011990">
    <property type="entry name" value="TPR-like_helical_dom_sf"/>
</dbReference>
<dbReference type="PANTHER" id="PTHR47003:SF3">
    <property type="entry name" value="SMALL RIBOSOMAL SUBUNIT PROTEIN MS81 (RPPR8)"/>
    <property type="match status" value="1"/>
</dbReference>
<evidence type="ECO:0000256" key="2">
    <source>
        <dbReference type="PROSITE-ProRule" id="PRU00708"/>
    </source>
</evidence>
<organism evidence="3 4">
    <name type="scientific">Salvia divinorum</name>
    <name type="common">Maria pastora</name>
    <name type="synonym">Diviner's sage</name>
    <dbReference type="NCBI Taxonomy" id="28513"/>
    <lineage>
        <taxon>Eukaryota</taxon>
        <taxon>Viridiplantae</taxon>
        <taxon>Streptophyta</taxon>
        <taxon>Embryophyta</taxon>
        <taxon>Tracheophyta</taxon>
        <taxon>Spermatophyta</taxon>
        <taxon>Magnoliopsida</taxon>
        <taxon>eudicotyledons</taxon>
        <taxon>Gunneridae</taxon>
        <taxon>Pentapetalae</taxon>
        <taxon>asterids</taxon>
        <taxon>lamiids</taxon>
        <taxon>Lamiales</taxon>
        <taxon>Lamiaceae</taxon>
        <taxon>Nepetoideae</taxon>
        <taxon>Mentheae</taxon>
        <taxon>Salviinae</taxon>
        <taxon>Salvia</taxon>
        <taxon>Salvia subgen. Calosphace</taxon>
    </lineage>
</organism>
<feature type="repeat" description="PPR" evidence="2">
    <location>
        <begin position="281"/>
        <end position="315"/>
    </location>
</feature>
<evidence type="ECO:0000313" key="4">
    <source>
        <dbReference type="Proteomes" id="UP001567538"/>
    </source>
</evidence>
<comment type="caution">
    <text evidence="3">The sequence shown here is derived from an EMBL/GenBank/DDBJ whole genome shotgun (WGS) entry which is preliminary data.</text>
</comment>
<dbReference type="PANTHER" id="PTHR47003">
    <property type="entry name" value="OS01G0970900 PROTEIN"/>
    <property type="match status" value="1"/>
</dbReference>
<proteinExistence type="predicted"/>